<keyword evidence="3" id="KW-1185">Reference proteome</keyword>
<evidence type="ECO:0000313" key="2">
    <source>
        <dbReference type="EMBL" id="GEO16276.1"/>
    </source>
</evidence>
<dbReference type="AlphaFoldDB" id="A0A512BWE8"/>
<comment type="caution">
    <text evidence="2">The sequence shown here is derived from an EMBL/GenBank/DDBJ whole genome shotgun (WGS) entry which is preliminary data.</text>
</comment>
<sequence>MISWIVRLLMIAAGAVTGWVVAEDAPNFGIIQVMVALLLLTLIVGVLAFWPSNWTARLNGLQRSR</sequence>
<keyword evidence="1" id="KW-1133">Transmembrane helix</keyword>
<accession>A0A512BWE8</accession>
<dbReference type="OrthoDB" id="8453239at2"/>
<gene>
    <name evidence="2" type="ORF">MAE02_39720</name>
</gene>
<keyword evidence="1" id="KW-0472">Membrane</keyword>
<reference evidence="2 3" key="1">
    <citation type="submission" date="2019-07" db="EMBL/GenBank/DDBJ databases">
        <title>Whole genome shotgun sequence of Microvirga aerophila NBRC 106136.</title>
        <authorList>
            <person name="Hosoyama A."/>
            <person name="Uohara A."/>
            <person name="Ohji S."/>
            <person name="Ichikawa N."/>
        </authorList>
    </citation>
    <scope>NUCLEOTIDE SEQUENCE [LARGE SCALE GENOMIC DNA]</scope>
    <source>
        <strain evidence="2 3">NBRC 106136</strain>
    </source>
</reference>
<name>A0A512BWE8_9HYPH</name>
<feature type="transmembrane region" description="Helical" evidence="1">
    <location>
        <begin position="5"/>
        <end position="22"/>
    </location>
</feature>
<organism evidence="2 3">
    <name type="scientific">Microvirga aerophila</name>
    <dbReference type="NCBI Taxonomy" id="670291"/>
    <lineage>
        <taxon>Bacteria</taxon>
        <taxon>Pseudomonadati</taxon>
        <taxon>Pseudomonadota</taxon>
        <taxon>Alphaproteobacteria</taxon>
        <taxon>Hyphomicrobiales</taxon>
        <taxon>Methylobacteriaceae</taxon>
        <taxon>Microvirga</taxon>
    </lineage>
</organism>
<feature type="transmembrane region" description="Helical" evidence="1">
    <location>
        <begin position="28"/>
        <end position="50"/>
    </location>
</feature>
<dbReference type="RefSeq" id="WP_114188093.1">
    <property type="nucleotide sequence ID" value="NZ_BJYU01000061.1"/>
</dbReference>
<keyword evidence="1" id="KW-0812">Transmembrane</keyword>
<evidence type="ECO:0000256" key="1">
    <source>
        <dbReference type="SAM" id="Phobius"/>
    </source>
</evidence>
<evidence type="ECO:0000313" key="3">
    <source>
        <dbReference type="Proteomes" id="UP000321085"/>
    </source>
</evidence>
<dbReference type="EMBL" id="BJYU01000061">
    <property type="protein sequence ID" value="GEO16276.1"/>
    <property type="molecule type" value="Genomic_DNA"/>
</dbReference>
<dbReference type="Proteomes" id="UP000321085">
    <property type="component" value="Unassembled WGS sequence"/>
</dbReference>
<protein>
    <submittedName>
        <fullName evidence="2">Uncharacterized protein</fullName>
    </submittedName>
</protein>
<proteinExistence type="predicted"/>